<evidence type="ECO:0000313" key="7">
    <source>
        <dbReference type="Proteomes" id="UP000604066"/>
    </source>
</evidence>
<keyword evidence="2" id="KW-0238">DNA-binding</keyword>
<evidence type="ECO:0000256" key="2">
    <source>
        <dbReference type="ARBA" id="ARBA00023125"/>
    </source>
</evidence>
<gene>
    <name evidence="6" type="ORF">HDG70_000797</name>
</gene>
<dbReference type="RefSeq" id="WP_028052339.1">
    <property type="nucleotide sequence ID" value="NZ_ATYG01000018.1"/>
</dbReference>
<dbReference type="InterPro" id="IPR018490">
    <property type="entry name" value="cNMP-bd_dom_sf"/>
</dbReference>
<dbReference type="EMBL" id="JACCBS010000001">
    <property type="protein sequence ID" value="NYE57091.1"/>
    <property type="molecule type" value="Genomic_DNA"/>
</dbReference>
<dbReference type="SUPFAM" id="SSF51206">
    <property type="entry name" value="cAMP-binding domain-like"/>
    <property type="match status" value="1"/>
</dbReference>
<protein>
    <submittedName>
        <fullName evidence="6">CRP/FNR family transcriptional regulator</fullName>
    </submittedName>
</protein>
<evidence type="ECO:0000259" key="5">
    <source>
        <dbReference type="PROSITE" id="PS51063"/>
    </source>
</evidence>
<feature type="domain" description="HTH crp-type" evidence="5">
    <location>
        <begin position="149"/>
        <end position="222"/>
    </location>
</feature>
<comment type="caution">
    <text evidence="6">The sequence shown here is derived from an EMBL/GenBank/DDBJ whole genome shotgun (WGS) entry which is preliminary data.</text>
</comment>
<reference evidence="6 7" key="1">
    <citation type="submission" date="2020-07" db="EMBL/GenBank/DDBJ databases">
        <title>Genomic Encyclopedia of Type Strains, Phase III (KMG-III): the genomes of soil and plant-associated and newly described type strains.</title>
        <authorList>
            <person name="Whitman W."/>
        </authorList>
    </citation>
    <scope>NUCLEOTIDE SEQUENCE [LARGE SCALE GENOMIC DNA]</scope>
    <source>
        <strain evidence="6 7">DSM 11255</strain>
    </source>
</reference>
<evidence type="ECO:0000313" key="6">
    <source>
        <dbReference type="EMBL" id="NYE57091.1"/>
    </source>
</evidence>
<keyword evidence="7" id="KW-1185">Reference proteome</keyword>
<dbReference type="InterPro" id="IPR036388">
    <property type="entry name" value="WH-like_DNA-bd_sf"/>
</dbReference>
<dbReference type="SMART" id="SM00419">
    <property type="entry name" value="HTH_CRP"/>
    <property type="match status" value="1"/>
</dbReference>
<dbReference type="PROSITE" id="PS51063">
    <property type="entry name" value="HTH_CRP_2"/>
    <property type="match status" value="1"/>
</dbReference>
<evidence type="ECO:0000259" key="4">
    <source>
        <dbReference type="PROSITE" id="PS50042"/>
    </source>
</evidence>
<proteinExistence type="predicted"/>
<feature type="domain" description="Cyclic nucleotide-binding" evidence="4">
    <location>
        <begin position="13"/>
        <end position="135"/>
    </location>
</feature>
<organism evidence="6 7">
    <name type="scientific">Carboxydothermus ferrireducens DSM 11255</name>
    <dbReference type="NCBI Taxonomy" id="1119529"/>
    <lineage>
        <taxon>Bacteria</taxon>
        <taxon>Bacillati</taxon>
        <taxon>Bacillota</taxon>
        <taxon>Clostridia</taxon>
        <taxon>Thermoanaerobacterales</taxon>
        <taxon>Thermoanaerobacteraceae</taxon>
        <taxon>Carboxydothermus</taxon>
    </lineage>
</organism>
<dbReference type="InterPro" id="IPR014710">
    <property type="entry name" value="RmlC-like_jellyroll"/>
</dbReference>
<dbReference type="PANTHER" id="PTHR24567">
    <property type="entry name" value="CRP FAMILY TRANSCRIPTIONAL REGULATORY PROTEIN"/>
    <property type="match status" value="1"/>
</dbReference>
<dbReference type="SUPFAM" id="SSF46785">
    <property type="entry name" value="Winged helix' DNA-binding domain"/>
    <property type="match status" value="1"/>
</dbReference>
<dbReference type="InterPro" id="IPR050397">
    <property type="entry name" value="Env_Response_Regulators"/>
</dbReference>
<dbReference type="PANTHER" id="PTHR24567:SF74">
    <property type="entry name" value="HTH-TYPE TRANSCRIPTIONAL REGULATOR ARCR"/>
    <property type="match status" value="1"/>
</dbReference>
<keyword evidence="3" id="KW-0804">Transcription</keyword>
<dbReference type="Proteomes" id="UP000604066">
    <property type="component" value="Unassembled WGS sequence"/>
</dbReference>
<dbReference type="InterPro" id="IPR012318">
    <property type="entry name" value="HTH_CRP"/>
</dbReference>
<dbReference type="CDD" id="cd00038">
    <property type="entry name" value="CAP_ED"/>
    <property type="match status" value="1"/>
</dbReference>
<sequence>MKRCLLCLKELPIFQGLDLSEFVNVCLSTSKKRVSKESFLFCQGDPVNTVYLIKAGKFKLVQVTDEGREIIFDVIGPGEVLGETALFQNLDQEHIFSAVAMEDAMVCCFSRQQFEDLLKKNPDFAIKIIRYLGQKLYETTQHVSGVIGISVKEKLLRLLNKFAEEYGRKIQSGTVIELEITQQELANMIGASRVMVAQALKELRNIGILARSGKWYILKNDSCIEKHFSKNDF</sequence>
<accession>A0ABX2R7E5</accession>
<evidence type="ECO:0000256" key="1">
    <source>
        <dbReference type="ARBA" id="ARBA00023015"/>
    </source>
</evidence>
<keyword evidence="1" id="KW-0805">Transcription regulation</keyword>
<dbReference type="Gene3D" id="2.60.120.10">
    <property type="entry name" value="Jelly Rolls"/>
    <property type="match status" value="1"/>
</dbReference>
<dbReference type="InterPro" id="IPR000595">
    <property type="entry name" value="cNMP-bd_dom"/>
</dbReference>
<dbReference type="Pfam" id="PF00027">
    <property type="entry name" value="cNMP_binding"/>
    <property type="match status" value="1"/>
</dbReference>
<dbReference type="SMART" id="SM00100">
    <property type="entry name" value="cNMP"/>
    <property type="match status" value="1"/>
</dbReference>
<dbReference type="PROSITE" id="PS50042">
    <property type="entry name" value="CNMP_BINDING_3"/>
    <property type="match status" value="1"/>
</dbReference>
<name>A0ABX2R7E5_9THEO</name>
<evidence type="ECO:0000256" key="3">
    <source>
        <dbReference type="ARBA" id="ARBA00023163"/>
    </source>
</evidence>
<dbReference type="Pfam" id="PF13545">
    <property type="entry name" value="HTH_Crp_2"/>
    <property type="match status" value="1"/>
</dbReference>
<dbReference type="Gene3D" id="1.10.10.10">
    <property type="entry name" value="Winged helix-like DNA-binding domain superfamily/Winged helix DNA-binding domain"/>
    <property type="match status" value="1"/>
</dbReference>
<dbReference type="InterPro" id="IPR036390">
    <property type="entry name" value="WH_DNA-bd_sf"/>
</dbReference>